<accession>A0ABV0YWM6</accession>
<keyword evidence="2" id="KW-1185">Reference proteome</keyword>
<organism evidence="1 2">
    <name type="scientific">Ameca splendens</name>
    <dbReference type="NCBI Taxonomy" id="208324"/>
    <lineage>
        <taxon>Eukaryota</taxon>
        <taxon>Metazoa</taxon>
        <taxon>Chordata</taxon>
        <taxon>Craniata</taxon>
        <taxon>Vertebrata</taxon>
        <taxon>Euteleostomi</taxon>
        <taxon>Actinopterygii</taxon>
        <taxon>Neopterygii</taxon>
        <taxon>Teleostei</taxon>
        <taxon>Neoteleostei</taxon>
        <taxon>Acanthomorphata</taxon>
        <taxon>Ovalentaria</taxon>
        <taxon>Atherinomorphae</taxon>
        <taxon>Cyprinodontiformes</taxon>
        <taxon>Goodeidae</taxon>
        <taxon>Ameca</taxon>
    </lineage>
</organism>
<proteinExistence type="predicted"/>
<reference evidence="1 2" key="1">
    <citation type="submission" date="2021-06" db="EMBL/GenBank/DDBJ databases">
        <authorList>
            <person name="Palmer J.M."/>
        </authorList>
    </citation>
    <scope>NUCLEOTIDE SEQUENCE [LARGE SCALE GENOMIC DNA]</scope>
    <source>
        <strain evidence="1 2">AS_MEX2019</strain>
        <tissue evidence="1">Muscle</tissue>
    </source>
</reference>
<dbReference type="EMBL" id="JAHRIP010047162">
    <property type="protein sequence ID" value="MEQ2298268.1"/>
    <property type="molecule type" value="Genomic_DNA"/>
</dbReference>
<protein>
    <submittedName>
        <fullName evidence="1">Uncharacterized protein</fullName>
    </submittedName>
</protein>
<gene>
    <name evidence="1" type="ORF">AMECASPLE_003472</name>
</gene>
<evidence type="ECO:0000313" key="1">
    <source>
        <dbReference type="EMBL" id="MEQ2298268.1"/>
    </source>
</evidence>
<name>A0ABV0YWM6_9TELE</name>
<sequence>MANRSNNNSKKTCFTVSVCSATSNIQIQNFEPARHKLSLWSASAFGRIPWVQIYTGPATRSFVTGLYTVHGLWIEGYYGNRKLYFIIAPPCLCPLSEIGSPEYIPCLFISLLSGREGDFDRLTVSAHAITTLHLYLRRVH</sequence>
<comment type="caution">
    <text evidence="1">The sequence shown here is derived from an EMBL/GenBank/DDBJ whole genome shotgun (WGS) entry which is preliminary data.</text>
</comment>
<dbReference type="Proteomes" id="UP001469553">
    <property type="component" value="Unassembled WGS sequence"/>
</dbReference>
<evidence type="ECO:0000313" key="2">
    <source>
        <dbReference type="Proteomes" id="UP001469553"/>
    </source>
</evidence>